<protein>
    <submittedName>
        <fullName evidence="1">Uncharacterized protein</fullName>
    </submittedName>
</protein>
<gene>
    <name evidence="1" type="primary">Acey_s0028.g1807</name>
    <name evidence="1" type="ORF">Y032_0028g1807</name>
</gene>
<accession>A0A016UU49</accession>
<reference evidence="2" key="1">
    <citation type="journal article" date="2015" name="Nat. Genet.">
        <title>The genome and transcriptome of the zoonotic hookworm Ancylostoma ceylanicum identify infection-specific gene families.</title>
        <authorList>
            <person name="Schwarz E.M."/>
            <person name="Hu Y."/>
            <person name="Antoshechkin I."/>
            <person name="Miller M.M."/>
            <person name="Sternberg P.W."/>
            <person name="Aroian R.V."/>
        </authorList>
    </citation>
    <scope>NUCLEOTIDE SEQUENCE</scope>
    <source>
        <strain evidence="2">HY135</strain>
    </source>
</reference>
<sequence length="67" mass="7718">MRLDLKSAQIPKRKCSEILFGEGSRSHLTSLTDRHFHKGRIGDDPIVRHQIRVEQSRYAEVDSEKAS</sequence>
<dbReference type="Proteomes" id="UP000024635">
    <property type="component" value="Unassembled WGS sequence"/>
</dbReference>
<evidence type="ECO:0000313" key="1">
    <source>
        <dbReference type="EMBL" id="EYC18347.1"/>
    </source>
</evidence>
<evidence type="ECO:0000313" key="2">
    <source>
        <dbReference type="Proteomes" id="UP000024635"/>
    </source>
</evidence>
<proteinExistence type="predicted"/>
<dbReference type="AlphaFoldDB" id="A0A016UU49"/>
<organism evidence="1 2">
    <name type="scientific">Ancylostoma ceylanicum</name>
    <dbReference type="NCBI Taxonomy" id="53326"/>
    <lineage>
        <taxon>Eukaryota</taxon>
        <taxon>Metazoa</taxon>
        <taxon>Ecdysozoa</taxon>
        <taxon>Nematoda</taxon>
        <taxon>Chromadorea</taxon>
        <taxon>Rhabditida</taxon>
        <taxon>Rhabditina</taxon>
        <taxon>Rhabditomorpha</taxon>
        <taxon>Strongyloidea</taxon>
        <taxon>Ancylostomatidae</taxon>
        <taxon>Ancylostomatinae</taxon>
        <taxon>Ancylostoma</taxon>
    </lineage>
</organism>
<keyword evidence="2" id="KW-1185">Reference proteome</keyword>
<name>A0A016UU49_9BILA</name>
<comment type="caution">
    <text evidence="1">The sequence shown here is derived from an EMBL/GenBank/DDBJ whole genome shotgun (WGS) entry which is preliminary data.</text>
</comment>
<dbReference type="EMBL" id="JARK01001364">
    <property type="protein sequence ID" value="EYC18347.1"/>
    <property type="molecule type" value="Genomic_DNA"/>
</dbReference>